<evidence type="ECO:0000256" key="4">
    <source>
        <dbReference type="ARBA" id="ARBA00023284"/>
    </source>
</evidence>
<feature type="domain" description="Thioredoxin" evidence="5">
    <location>
        <begin position="246"/>
        <end position="386"/>
    </location>
</feature>
<dbReference type="InterPro" id="IPR000866">
    <property type="entry name" value="AhpC/TSA"/>
</dbReference>
<dbReference type="InterPro" id="IPR025380">
    <property type="entry name" value="DUF4369"/>
</dbReference>
<dbReference type="InterPro" id="IPR013766">
    <property type="entry name" value="Thioredoxin_domain"/>
</dbReference>
<dbReference type="PROSITE" id="PS00194">
    <property type="entry name" value="THIOREDOXIN_1"/>
    <property type="match status" value="1"/>
</dbReference>
<gene>
    <name evidence="7" type="primary">resA_2</name>
    <name evidence="6" type="ORF">EV202_11817</name>
    <name evidence="7" type="ORF">NCTC7812_02526</name>
</gene>
<keyword evidence="2" id="KW-0201">Cytochrome c-type biogenesis</keyword>
<dbReference type="PANTHER" id="PTHR42852">
    <property type="entry name" value="THIOL:DISULFIDE INTERCHANGE PROTEIN DSBE"/>
    <property type="match status" value="1"/>
</dbReference>
<name>A0A449I6A7_9BACE</name>
<dbReference type="EMBL" id="SLXB01000018">
    <property type="protein sequence ID" value="TCO89981.1"/>
    <property type="molecule type" value="Genomic_DNA"/>
</dbReference>
<evidence type="ECO:0000313" key="9">
    <source>
        <dbReference type="Proteomes" id="UP000396835"/>
    </source>
</evidence>
<dbReference type="AlphaFoldDB" id="A0A449I6A7"/>
<dbReference type="GO" id="GO:0030313">
    <property type="term" value="C:cell envelope"/>
    <property type="evidence" value="ECO:0007669"/>
    <property type="project" value="UniProtKB-SubCell"/>
</dbReference>
<dbReference type="GO" id="GO:0017004">
    <property type="term" value="P:cytochrome complex assembly"/>
    <property type="evidence" value="ECO:0007669"/>
    <property type="project" value="UniProtKB-KW"/>
</dbReference>
<dbReference type="Proteomes" id="UP000396835">
    <property type="component" value="Unassembled WGS sequence"/>
</dbReference>
<dbReference type="Pfam" id="PF14289">
    <property type="entry name" value="DUF4369"/>
    <property type="match status" value="1"/>
</dbReference>
<accession>A0A449I6A7</accession>
<dbReference type="Gene3D" id="3.40.30.10">
    <property type="entry name" value="Glutaredoxin"/>
    <property type="match status" value="1"/>
</dbReference>
<sequence>MSERIFIYYLCRYIIFQKKNSMKKFTYLLAAAAVFAACNGENKGYTVTGTVDGAADGDTVYLGSVEGRQFVKLDSTTIKGGTFTFKGKQDTAVNRYISYKAEGKEGATIDFFLENGKINIKLSEGNNSATGTVNNDTYQEIRTQVNGLSKQMMTIYESMSDTTLTDEQREANNKEMESLEEKMIEAIKAGINKNIANPVGVQMLKQNYYYMSVEELDPLMPQIPAAFDNDETIVKIKNNVKKMKATAVGQKFTDFEMQTPEGKTVKLSDYVGKGKVVLVDFWASWCGPCRREMPNLVDAYAKYKKKNFEIVGVSLDQSADAWKDAIKKLNITWPQMSDLKYWNCEGAQLYAVSSIPHTVLIDGEGTILARGLHGDEIQKKLAEVLK</sequence>
<dbReference type="InterPro" id="IPR050553">
    <property type="entry name" value="Thioredoxin_ResA/DsbE_sf"/>
</dbReference>
<keyword evidence="3" id="KW-1015">Disulfide bond</keyword>
<organism evidence="7 9">
    <name type="scientific">Prevotella heparinolytica</name>
    <dbReference type="NCBI Taxonomy" id="28113"/>
    <lineage>
        <taxon>Bacteria</taxon>
        <taxon>Pseudomonadati</taxon>
        <taxon>Bacteroidota</taxon>
        <taxon>Bacteroidia</taxon>
        <taxon>Bacteroidales</taxon>
        <taxon>Bacteroidaceae</taxon>
        <taxon>Bacteroides</taxon>
    </lineage>
</organism>
<dbReference type="InterPro" id="IPR036249">
    <property type="entry name" value="Thioredoxin-like_sf"/>
</dbReference>
<dbReference type="InterPro" id="IPR017937">
    <property type="entry name" value="Thioredoxin_CS"/>
</dbReference>
<keyword evidence="4" id="KW-0676">Redox-active center</keyword>
<evidence type="ECO:0000313" key="8">
    <source>
        <dbReference type="Proteomes" id="UP000295600"/>
    </source>
</evidence>
<evidence type="ECO:0000313" key="7">
    <source>
        <dbReference type="EMBL" id="VFB14956.1"/>
    </source>
</evidence>
<proteinExistence type="predicted"/>
<dbReference type="PROSITE" id="PS51352">
    <property type="entry name" value="THIOREDOXIN_2"/>
    <property type="match status" value="1"/>
</dbReference>
<dbReference type="EMBL" id="CAACYH010000004">
    <property type="protein sequence ID" value="VFB14956.1"/>
    <property type="molecule type" value="Genomic_DNA"/>
</dbReference>
<dbReference type="Proteomes" id="UP000295600">
    <property type="component" value="Unassembled WGS sequence"/>
</dbReference>
<evidence type="ECO:0000256" key="3">
    <source>
        <dbReference type="ARBA" id="ARBA00023157"/>
    </source>
</evidence>
<evidence type="ECO:0000313" key="6">
    <source>
        <dbReference type="EMBL" id="TCO89981.1"/>
    </source>
</evidence>
<dbReference type="GO" id="GO:0016491">
    <property type="term" value="F:oxidoreductase activity"/>
    <property type="evidence" value="ECO:0007669"/>
    <property type="project" value="InterPro"/>
</dbReference>
<comment type="subcellular location">
    <subcellularLocation>
        <location evidence="1">Cell envelope</location>
    </subcellularLocation>
</comment>
<protein>
    <submittedName>
        <fullName evidence="7">Alkyl hydroperoxide reductase</fullName>
    </submittedName>
    <submittedName>
        <fullName evidence="6">Peroxiredoxin</fullName>
    </submittedName>
</protein>
<reference evidence="7 9" key="1">
    <citation type="submission" date="2019-02" db="EMBL/GenBank/DDBJ databases">
        <authorList>
            <consortium name="Pathogen Informatics"/>
        </authorList>
    </citation>
    <scope>NUCLEOTIDE SEQUENCE [LARGE SCALE GENOMIC DNA]</scope>
    <source>
        <strain evidence="7 9">3012STDY7078512</strain>
    </source>
</reference>
<dbReference type="CDD" id="cd02966">
    <property type="entry name" value="TlpA_like_family"/>
    <property type="match status" value="1"/>
</dbReference>
<evidence type="ECO:0000259" key="5">
    <source>
        <dbReference type="PROSITE" id="PS51352"/>
    </source>
</evidence>
<dbReference type="GO" id="GO:0016209">
    <property type="term" value="F:antioxidant activity"/>
    <property type="evidence" value="ECO:0007669"/>
    <property type="project" value="InterPro"/>
</dbReference>
<evidence type="ECO:0000256" key="2">
    <source>
        <dbReference type="ARBA" id="ARBA00022748"/>
    </source>
</evidence>
<dbReference type="Pfam" id="PF00578">
    <property type="entry name" value="AhpC-TSA"/>
    <property type="match status" value="1"/>
</dbReference>
<reference evidence="6 8" key="2">
    <citation type="submission" date="2019-03" db="EMBL/GenBank/DDBJ databases">
        <title>Genomic Encyclopedia of Type Strains, Phase IV (KMG-IV): sequencing the most valuable type-strain genomes for metagenomic binning, comparative biology and taxonomic classification.</title>
        <authorList>
            <person name="Goeker M."/>
        </authorList>
    </citation>
    <scope>NUCLEOTIDE SEQUENCE [LARGE SCALE GENOMIC DNA]</scope>
    <source>
        <strain evidence="6 8">DSM 23917</strain>
    </source>
</reference>
<dbReference type="SUPFAM" id="SSF52833">
    <property type="entry name" value="Thioredoxin-like"/>
    <property type="match status" value="1"/>
</dbReference>
<evidence type="ECO:0000256" key="1">
    <source>
        <dbReference type="ARBA" id="ARBA00004196"/>
    </source>
</evidence>
<dbReference type="PANTHER" id="PTHR42852:SF6">
    <property type="entry name" value="THIOL:DISULFIDE INTERCHANGE PROTEIN DSBE"/>
    <property type="match status" value="1"/>
</dbReference>